<feature type="non-terminal residue" evidence="1">
    <location>
        <position position="1"/>
    </location>
</feature>
<dbReference type="AlphaFoldDB" id="A0A381R3E0"/>
<name>A0A381R3E0_9ZZZZ</name>
<evidence type="ECO:0000313" key="1">
    <source>
        <dbReference type="EMBL" id="SUZ86040.1"/>
    </source>
</evidence>
<gene>
    <name evidence="1" type="ORF">METZ01_LOCUS38894</name>
</gene>
<accession>A0A381R3E0</accession>
<sequence length="123" mass="13181">VIRRTRTLSTPSRLSALAVAGMLLVGCASSGTPVSWGDQADENGRGLAERNFLDACIESNGALSESRATTMCECVLAEVQGSATWDDYKRLNDHFKDKGDEVTESGLADMFPWFTDAVAACNT</sequence>
<dbReference type="EMBL" id="UINC01001661">
    <property type="protein sequence ID" value="SUZ86040.1"/>
    <property type="molecule type" value="Genomic_DNA"/>
</dbReference>
<reference evidence="1" key="1">
    <citation type="submission" date="2018-05" db="EMBL/GenBank/DDBJ databases">
        <authorList>
            <person name="Lanie J.A."/>
            <person name="Ng W.-L."/>
            <person name="Kazmierczak K.M."/>
            <person name="Andrzejewski T.M."/>
            <person name="Davidsen T.M."/>
            <person name="Wayne K.J."/>
            <person name="Tettelin H."/>
            <person name="Glass J.I."/>
            <person name="Rusch D."/>
            <person name="Podicherti R."/>
            <person name="Tsui H.-C.T."/>
            <person name="Winkler M.E."/>
        </authorList>
    </citation>
    <scope>NUCLEOTIDE SEQUENCE</scope>
</reference>
<organism evidence="1">
    <name type="scientific">marine metagenome</name>
    <dbReference type="NCBI Taxonomy" id="408172"/>
    <lineage>
        <taxon>unclassified sequences</taxon>
        <taxon>metagenomes</taxon>
        <taxon>ecological metagenomes</taxon>
    </lineage>
</organism>
<protein>
    <submittedName>
        <fullName evidence="1">Uncharacterized protein</fullName>
    </submittedName>
</protein>
<proteinExistence type="predicted"/>